<keyword evidence="5" id="KW-1003">Cell membrane</keyword>
<dbReference type="InterPro" id="IPR012340">
    <property type="entry name" value="NA-bd_OB-fold"/>
</dbReference>
<dbReference type="Pfam" id="PF00575">
    <property type="entry name" value="S1"/>
    <property type="match status" value="1"/>
</dbReference>
<evidence type="ECO:0000259" key="19">
    <source>
        <dbReference type="PROSITE" id="PS50126"/>
    </source>
</evidence>
<feature type="region of interest" description="Disordered" evidence="18">
    <location>
        <begin position="495"/>
        <end position="799"/>
    </location>
</feature>
<feature type="compositionally biased region" description="Basic and acidic residues" evidence="18">
    <location>
        <begin position="790"/>
        <end position="799"/>
    </location>
</feature>
<evidence type="ECO:0000256" key="11">
    <source>
        <dbReference type="ARBA" id="ARBA00022723"/>
    </source>
</evidence>
<sequence length="799" mass="88418">MAKKMLINVMHPEEARVAIVEDGKLVNLDIEIAGSEQTRGNVYKGVVVRVEPGLQAAFVDIGLKRLGFLQMGEIHPSFWQWRDDVPPENRNRRPRIQEVIRRGQELIVQVEKGERDMKGAALTTYMSFPGRYMVLMPGSDSAGISRKVESEADRKKLKEKLSQMEIPEGYGYIVRTEALGKTRTELNKDLQNLIGLHQSILEKAAAAKAPALIHQEMNVVIRTLRDYFTAEIDEVLVDSREVYKEARDFFKKTMPKYENLVKLHTEKRPIFSRYQIEEQIDLIYEKKVPLKSGGYLIIEPTEALVSIDVNSGKTTGEKGVEDTAFKTNMEAAEEAARQLRLRDLGGLIVLDFIDMRDRKHNAAVEKALKAALKEDKARVEVGRISQFGMLEMSRQRIKQTLEQGSTLECPHCSGRGKVKNVESMALSFLRKVHAAAAKGTVAEVHGGLPLEVAYYLLNRKKRELARIEDDYDIVVTVKGRTSFLMNEMELETVKREKPAHIEIPAETAEAPERKPEPAAEASEAEEAAAAATTEGKKRKRRRSRKKGKGEEAPAISAAEEARQEEEPAEEPESDGESPAVEEGGETAPTEETKKKRRRRRRRGKKPHGEEGGEAQIAEEAGETVTTEAGADVPAPTVEAVEEPGEAAETAPEEAKKKRRRRKRRSGKREDEGAAAETSAEPQEAPAEVTAPAPAPAAEPALETAEPKPRKPRAPRAKKAAVSVAEPVESPAADAAQAEPVPAEAAPAKPVRKRAPRKKTATAEEAEATQPAATEPEPQAEAPKRKRTPRKKQEEPAETP</sequence>
<feature type="compositionally biased region" description="Low complexity" evidence="18">
    <location>
        <begin position="679"/>
        <end position="703"/>
    </location>
</feature>
<evidence type="ECO:0000256" key="2">
    <source>
        <dbReference type="ARBA" id="ARBA00004496"/>
    </source>
</evidence>
<dbReference type="InterPro" id="IPR048583">
    <property type="entry name" value="RNase_E_G_thioredoxin-like"/>
</dbReference>
<evidence type="ECO:0000256" key="6">
    <source>
        <dbReference type="ARBA" id="ARBA00022490"/>
    </source>
</evidence>
<dbReference type="AlphaFoldDB" id="A0A831XGN5"/>
<evidence type="ECO:0000256" key="1">
    <source>
        <dbReference type="ARBA" id="ARBA00001946"/>
    </source>
</evidence>
<evidence type="ECO:0000256" key="7">
    <source>
        <dbReference type="ARBA" id="ARBA00022519"/>
    </source>
</evidence>
<dbReference type="NCBIfam" id="TIGR00757">
    <property type="entry name" value="RNaseEG"/>
    <property type="match status" value="1"/>
</dbReference>
<keyword evidence="17" id="KW-0472">Membrane</keyword>
<feature type="domain" description="S1 motif" evidence="19">
    <location>
        <begin position="40"/>
        <end position="125"/>
    </location>
</feature>
<evidence type="ECO:0000256" key="14">
    <source>
        <dbReference type="ARBA" id="ARBA00022801"/>
    </source>
</evidence>
<keyword evidence="12" id="KW-0699">rRNA-binding</keyword>
<dbReference type="Gene3D" id="2.40.50.140">
    <property type="entry name" value="Nucleic acid-binding proteins"/>
    <property type="match status" value="1"/>
</dbReference>
<dbReference type="PANTHER" id="PTHR30001">
    <property type="entry name" value="RIBONUCLEASE"/>
    <property type="match status" value="1"/>
</dbReference>
<evidence type="ECO:0000256" key="18">
    <source>
        <dbReference type="SAM" id="MobiDB-lite"/>
    </source>
</evidence>
<evidence type="ECO:0000256" key="12">
    <source>
        <dbReference type="ARBA" id="ARBA00022730"/>
    </source>
</evidence>
<keyword evidence="14" id="KW-0378">Hydrolase</keyword>
<comment type="subcellular location">
    <subcellularLocation>
        <location evidence="2">Cytoplasm</location>
    </subcellularLocation>
</comment>
<evidence type="ECO:0000256" key="15">
    <source>
        <dbReference type="ARBA" id="ARBA00022842"/>
    </source>
</evidence>
<name>A0A831XGN5_GEOME</name>
<dbReference type="Gene3D" id="3.40.1260.20">
    <property type="entry name" value="Ribonuclease E, catalytic domain"/>
    <property type="match status" value="1"/>
</dbReference>
<dbReference type="GO" id="GO:0005737">
    <property type="term" value="C:cytoplasm"/>
    <property type="evidence" value="ECO:0007669"/>
    <property type="project" value="UniProtKB-SubCell"/>
</dbReference>
<evidence type="ECO:0000256" key="17">
    <source>
        <dbReference type="ARBA" id="ARBA00023136"/>
    </source>
</evidence>
<feature type="compositionally biased region" description="Acidic residues" evidence="18">
    <location>
        <begin position="566"/>
        <end position="575"/>
    </location>
</feature>
<evidence type="ECO:0000256" key="10">
    <source>
        <dbReference type="ARBA" id="ARBA00022722"/>
    </source>
</evidence>
<gene>
    <name evidence="20" type="ORF">ENQ87_14035</name>
</gene>
<feature type="compositionally biased region" description="Basic residues" evidence="18">
    <location>
        <begin position="749"/>
        <end position="759"/>
    </location>
</feature>
<comment type="similarity">
    <text evidence="3">Belongs to the RNase E/G family. RNase G subfamily.</text>
</comment>
<dbReference type="GO" id="GO:0019843">
    <property type="term" value="F:rRNA binding"/>
    <property type="evidence" value="ECO:0007669"/>
    <property type="project" value="UniProtKB-KW"/>
</dbReference>
<keyword evidence="10" id="KW-0540">Nuclease</keyword>
<feature type="compositionally biased region" description="Basic residues" evidence="18">
    <location>
        <begin position="709"/>
        <end position="718"/>
    </location>
</feature>
<protein>
    <recommendedName>
        <fullName evidence="4">Ribonuclease G</fullName>
    </recommendedName>
</protein>
<dbReference type="Pfam" id="PF10150">
    <property type="entry name" value="RNase_E_G"/>
    <property type="match status" value="1"/>
</dbReference>
<evidence type="ECO:0000313" key="20">
    <source>
        <dbReference type="EMBL" id="HEN43465.1"/>
    </source>
</evidence>
<dbReference type="Pfam" id="PF20833">
    <property type="entry name" value="RNase_E_G_Thio"/>
    <property type="match status" value="1"/>
</dbReference>
<dbReference type="InterPro" id="IPR019307">
    <property type="entry name" value="RNA-bd_AU-1/RNase_E/G"/>
</dbReference>
<dbReference type="GO" id="GO:0006364">
    <property type="term" value="P:rRNA processing"/>
    <property type="evidence" value="ECO:0007669"/>
    <property type="project" value="UniProtKB-KW"/>
</dbReference>
<dbReference type="EMBL" id="DSOV01000062">
    <property type="protein sequence ID" value="HEN43465.1"/>
    <property type="molecule type" value="Genomic_DNA"/>
</dbReference>
<comment type="cofactor">
    <cofactor evidence="1">
        <name>Mg(2+)</name>
        <dbReference type="ChEBI" id="CHEBI:18420"/>
    </cofactor>
</comment>
<keyword evidence="15" id="KW-0460">Magnesium</keyword>
<evidence type="ECO:0000256" key="9">
    <source>
        <dbReference type="ARBA" id="ARBA00022694"/>
    </source>
</evidence>
<evidence type="ECO:0000256" key="16">
    <source>
        <dbReference type="ARBA" id="ARBA00022884"/>
    </source>
</evidence>
<accession>A0A831XGN5</accession>
<evidence type="ECO:0000256" key="13">
    <source>
        <dbReference type="ARBA" id="ARBA00022759"/>
    </source>
</evidence>
<feature type="compositionally biased region" description="Basic residues" evidence="18">
    <location>
        <begin position="594"/>
        <end position="605"/>
    </location>
</feature>
<keyword evidence="7" id="KW-0997">Cell inner membrane</keyword>
<dbReference type="GO" id="GO:0008995">
    <property type="term" value="F:ribonuclease E activity"/>
    <property type="evidence" value="ECO:0007669"/>
    <property type="project" value="InterPro"/>
</dbReference>
<dbReference type="InterPro" id="IPR004659">
    <property type="entry name" value="RNase_E/G"/>
</dbReference>
<reference evidence="20" key="1">
    <citation type="journal article" date="2020" name="mSystems">
        <title>Genome- and Community-Level Interaction Insights into Carbon Utilization and Element Cycling Functions of Hydrothermarchaeota in Hydrothermal Sediment.</title>
        <authorList>
            <person name="Zhou Z."/>
            <person name="Liu Y."/>
            <person name="Xu W."/>
            <person name="Pan J."/>
            <person name="Luo Z.H."/>
            <person name="Li M."/>
        </authorList>
    </citation>
    <scope>NUCLEOTIDE SEQUENCE [LARGE SCALE GENOMIC DNA]</scope>
    <source>
        <strain evidence="20">SpSt-349</strain>
    </source>
</reference>
<feature type="compositionally biased region" description="Low complexity" evidence="18">
    <location>
        <begin position="613"/>
        <end position="638"/>
    </location>
</feature>
<dbReference type="SUPFAM" id="SSF50249">
    <property type="entry name" value="Nucleic acid-binding proteins"/>
    <property type="match status" value="1"/>
</dbReference>
<evidence type="ECO:0000256" key="8">
    <source>
        <dbReference type="ARBA" id="ARBA00022552"/>
    </source>
</evidence>
<dbReference type="SMART" id="SM00316">
    <property type="entry name" value="S1"/>
    <property type="match status" value="1"/>
</dbReference>
<dbReference type="CDD" id="cd04453">
    <property type="entry name" value="S1_RNase_E"/>
    <property type="match status" value="1"/>
</dbReference>
<dbReference type="PANTHER" id="PTHR30001:SF1">
    <property type="entry name" value="RIBONUCLEASE E_G-LIKE PROTEIN, CHLOROPLASTIC"/>
    <property type="match status" value="1"/>
</dbReference>
<dbReference type="PROSITE" id="PS50126">
    <property type="entry name" value="S1"/>
    <property type="match status" value="1"/>
</dbReference>
<feature type="compositionally biased region" description="Low complexity" evidence="18">
    <location>
        <begin position="726"/>
        <end position="748"/>
    </location>
</feature>
<feature type="compositionally biased region" description="Low complexity" evidence="18">
    <location>
        <begin position="767"/>
        <end position="780"/>
    </location>
</feature>
<feature type="compositionally biased region" description="Basic residues" evidence="18">
    <location>
        <begin position="656"/>
        <end position="666"/>
    </location>
</feature>
<proteinExistence type="inferred from homology"/>
<evidence type="ECO:0000256" key="3">
    <source>
        <dbReference type="ARBA" id="ARBA00005663"/>
    </source>
</evidence>
<keyword evidence="9" id="KW-0819">tRNA processing</keyword>
<feature type="compositionally biased region" description="Basic residues" evidence="18">
    <location>
        <begin position="536"/>
        <end position="547"/>
    </location>
</feature>
<comment type="caution">
    <text evidence="20">The sequence shown here is derived from an EMBL/GenBank/DDBJ whole genome shotgun (WGS) entry which is preliminary data.</text>
</comment>
<dbReference type="HAMAP" id="MF_00970">
    <property type="entry name" value="RNase_E"/>
    <property type="match status" value="1"/>
</dbReference>
<keyword evidence="13" id="KW-0255">Endonuclease</keyword>
<keyword evidence="16" id="KW-0694">RNA-binding</keyword>
<keyword evidence="8" id="KW-0698">rRNA processing</keyword>
<dbReference type="GO" id="GO:0008033">
    <property type="term" value="P:tRNA processing"/>
    <property type="evidence" value="ECO:0007669"/>
    <property type="project" value="UniProtKB-KW"/>
</dbReference>
<organism evidence="20">
    <name type="scientific">Geobacter metallireducens</name>
    <dbReference type="NCBI Taxonomy" id="28232"/>
    <lineage>
        <taxon>Bacteria</taxon>
        <taxon>Pseudomonadati</taxon>
        <taxon>Thermodesulfobacteriota</taxon>
        <taxon>Desulfuromonadia</taxon>
        <taxon>Geobacterales</taxon>
        <taxon>Geobacteraceae</taxon>
        <taxon>Geobacter</taxon>
    </lineage>
</organism>
<evidence type="ECO:0000256" key="5">
    <source>
        <dbReference type="ARBA" id="ARBA00022475"/>
    </source>
</evidence>
<dbReference type="GO" id="GO:0046872">
    <property type="term" value="F:metal ion binding"/>
    <property type="evidence" value="ECO:0007669"/>
    <property type="project" value="UniProtKB-KW"/>
</dbReference>
<dbReference type="InterPro" id="IPR003029">
    <property type="entry name" value="S1_domain"/>
</dbReference>
<evidence type="ECO:0000256" key="4">
    <source>
        <dbReference type="ARBA" id="ARBA00017719"/>
    </source>
</evidence>
<keyword evidence="11" id="KW-0479">Metal-binding</keyword>
<dbReference type="InterPro" id="IPR028878">
    <property type="entry name" value="RNase_E"/>
</dbReference>
<keyword evidence="6" id="KW-0963">Cytoplasm</keyword>